<protein>
    <submittedName>
        <fullName evidence="1">Uncharacterized protein</fullName>
    </submittedName>
</protein>
<gene>
    <name evidence="1" type="ORF">HNQ96_001433</name>
</gene>
<sequence>MTGECGQIFEGVKETDDLKNPKAIAIISWAQGYISAKNVGLVLSGKPYRDMASLSYLEMWASLHGYCQRNPKKSGLDAVIYAEELMQIKPPS</sequence>
<evidence type="ECO:0000313" key="1">
    <source>
        <dbReference type="EMBL" id="MBB6465575.1"/>
    </source>
</evidence>
<accession>A0A8E1WDG6</accession>
<name>A0A8E1WDG6_9HYPH</name>
<dbReference type="EMBL" id="JACHGI010000002">
    <property type="protein sequence ID" value="MBB6465575.1"/>
    <property type="molecule type" value="Genomic_DNA"/>
</dbReference>
<organism evidence="1 2">
    <name type="scientific">Aminobacter carboxidus</name>
    <dbReference type="NCBI Taxonomy" id="376165"/>
    <lineage>
        <taxon>Bacteria</taxon>
        <taxon>Pseudomonadati</taxon>
        <taxon>Pseudomonadota</taxon>
        <taxon>Alphaproteobacteria</taxon>
        <taxon>Hyphomicrobiales</taxon>
        <taxon>Phyllobacteriaceae</taxon>
        <taxon>Aminobacter</taxon>
    </lineage>
</organism>
<dbReference type="AlphaFoldDB" id="A0A8E1WDG6"/>
<evidence type="ECO:0000313" key="2">
    <source>
        <dbReference type="Proteomes" id="UP000532373"/>
    </source>
</evidence>
<proteinExistence type="predicted"/>
<dbReference type="Proteomes" id="UP000532373">
    <property type="component" value="Unassembled WGS sequence"/>
</dbReference>
<dbReference type="RefSeq" id="WP_184768085.1">
    <property type="nucleotide sequence ID" value="NZ_JACHGI010000002.1"/>
</dbReference>
<comment type="caution">
    <text evidence="1">The sequence shown here is derived from an EMBL/GenBank/DDBJ whole genome shotgun (WGS) entry which is preliminary data.</text>
</comment>
<reference evidence="1 2" key="1">
    <citation type="submission" date="2020-08" db="EMBL/GenBank/DDBJ databases">
        <title>Genomic Encyclopedia of Type Strains, Phase IV (KMG-IV): sequencing the most valuable type-strain genomes for metagenomic binning, comparative biology and taxonomic classification.</title>
        <authorList>
            <person name="Goeker M."/>
        </authorList>
    </citation>
    <scope>NUCLEOTIDE SEQUENCE [LARGE SCALE GENOMIC DNA]</scope>
    <source>
        <strain evidence="1 2">DSM 17454</strain>
    </source>
</reference>